<feature type="region of interest" description="Disordered" evidence="1">
    <location>
        <begin position="1"/>
        <end position="60"/>
    </location>
</feature>
<evidence type="ECO:0000313" key="3">
    <source>
        <dbReference type="EMBL" id="KAI3431527.1"/>
    </source>
</evidence>
<dbReference type="FunFam" id="1.10.472.80:FF:000009">
    <property type="entry name" value="TBC1 domain family member 13"/>
    <property type="match status" value="1"/>
</dbReference>
<gene>
    <name evidence="3" type="ORF">D9Q98_004577</name>
</gene>
<keyword evidence="4" id="KW-1185">Reference proteome</keyword>
<dbReference type="PANTHER" id="PTHR22957">
    <property type="entry name" value="TBC1 DOMAIN FAMILY MEMBER GTPASE-ACTIVATING PROTEIN"/>
    <property type="match status" value="1"/>
</dbReference>
<dbReference type="OrthoDB" id="10263206at2759"/>
<feature type="domain" description="Rab-GAP TBC" evidence="2">
    <location>
        <begin position="100"/>
        <end position="405"/>
    </location>
</feature>
<dbReference type="Pfam" id="PF00566">
    <property type="entry name" value="RabGAP-TBC"/>
    <property type="match status" value="1"/>
</dbReference>
<feature type="compositionally biased region" description="Low complexity" evidence="1">
    <location>
        <begin position="171"/>
        <end position="185"/>
    </location>
</feature>
<protein>
    <recommendedName>
        <fullName evidence="2">Rab-GAP TBC domain-containing protein</fullName>
    </recommendedName>
</protein>
<sequence length="467" mass="50814">MADPLGALVVPTEPHDTTEQEDDPLVQHGGGGSAATDSQQPPAAPLTSSAPGSSPSSAVLPSAVPAQLPAARAAAFQAVLASEVVDMQRLRALAFDGIPDNERGLRPVVWRLLLGLLPPERAQWERVLRRRRAEYAQFCEELILDPKHLAHTPAHLEAAPGSKPNPLLSHSSGASNSSAANSDDGVPVGHNSGGGGAAGASESAAGALARLALSHDDHPLSTSSSSRWKAYFQDVEVQEQIERDVARTHPDMHFFSGASGAAATHRAHLRRALFVFAKLNPGLRYVQGMNELYAPLYWLYRTDPCDPPGAEAAEADAFFCFCDLMSEFRDHFCQQLDNSTVGIRATLARLSGAVRAADEELWEHLERAQRINAQFYAFRWITLALTQEFSFPDAMRLWDSLLSDPAGRTDCLLRLCTAMLLHVRQQLLEGDFASNMKLLQHYPPTDVSLILQRAEALKRMKSVIVLD</sequence>
<feature type="region of interest" description="Disordered" evidence="1">
    <location>
        <begin position="156"/>
        <end position="201"/>
    </location>
</feature>
<evidence type="ECO:0000313" key="4">
    <source>
        <dbReference type="Proteomes" id="UP001055712"/>
    </source>
</evidence>
<dbReference type="GO" id="GO:0006886">
    <property type="term" value="P:intracellular protein transport"/>
    <property type="evidence" value="ECO:0007669"/>
    <property type="project" value="TreeGrafter"/>
</dbReference>
<dbReference type="Proteomes" id="UP001055712">
    <property type="component" value="Unassembled WGS sequence"/>
</dbReference>
<reference evidence="3" key="2">
    <citation type="submission" date="2020-11" db="EMBL/GenBank/DDBJ databases">
        <authorList>
            <person name="Cecchin M."/>
            <person name="Marcolungo L."/>
            <person name="Rossato M."/>
            <person name="Girolomoni L."/>
            <person name="Cosentino E."/>
            <person name="Cuine S."/>
            <person name="Li-Beisson Y."/>
            <person name="Delledonne M."/>
            <person name="Ballottari M."/>
        </authorList>
    </citation>
    <scope>NUCLEOTIDE SEQUENCE</scope>
    <source>
        <strain evidence="3">211/11P</strain>
        <tissue evidence="3">Whole cell</tissue>
    </source>
</reference>
<dbReference type="EMBL" id="SIDB01000006">
    <property type="protein sequence ID" value="KAI3431527.1"/>
    <property type="molecule type" value="Genomic_DNA"/>
</dbReference>
<comment type="caution">
    <text evidence="3">The sequence shown here is derived from an EMBL/GenBank/DDBJ whole genome shotgun (WGS) entry which is preliminary data.</text>
</comment>
<dbReference type="Gene3D" id="1.10.8.270">
    <property type="entry name" value="putative rabgap domain of human tbc1 domain family member 14 like domains"/>
    <property type="match status" value="1"/>
</dbReference>
<dbReference type="PROSITE" id="PS50086">
    <property type="entry name" value="TBC_RABGAP"/>
    <property type="match status" value="1"/>
</dbReference>
<dbReference type="SMART" id="SM00164">
    <property type="entry name" value="TBC"/>
    <property type="match status" value="1"/>
</dbReference>
<reference evidence="3" key="1">
    <citation type="journal article" date="2019" name="Plant J.">
        <title>Chlorella vulgaris genome assembly and annotation reveals the molecular basis for metabolic acclimation to high light conditions.</title>
        <authorList>
            <person name="Cecchin M."/>
            <person name="Marcolungo L."/>
            <person name="Rossato M."/>
            <person name="Girolomoni L."/>
            <person name="Cosentino E."/>
            <person name="Cuine S."/>
            <person name="Li-Beisson Y."/>
            <person name="Delledonne M."/>
            <person name="Ballottari M."/>
        </authorList>
    </citation>
    <scope>NUCLEOTIDE SEQUENCE</scope>
    <source>
        <strain evidence="3">211/11P</strain>
    </source>
</reference>
<dbReference type="InterPro" id="IPR000195">
    <property type="entry name" value="Rab-GAP-TBC_dom"/>
</dbReference>
<evidence type="ECO:0000256" key="1">
    <source>
        <dbReference type="SAM" id="MobiDB-lite"/>
    </source>
</evidence>
<dbReference type="Gene3D" id="1.10.10.750">
    <property type="entry name" value="Ypt/Rab-GAP domain of gyp1p, domain 1"/>
    <property type="match status" value="1"/>
</dbReference>
<proteinExistence type="predicted"/>
<dbReference type="GO" id="GO:0005096">
    <property type="term" value="F:GTPase activator activity"/>
    <property type="evidence" value="ECO:0007669"/>
    <property type="project" value="TreeGrafter"/>
</dbReference>
<evidence type="ECO:0000259" key="2">
    <source>
        <dbReference type="PROSITE" id="PS50086"/>
    </source>
</evidence>
<name>A0A9D4TQ47_CHLVU</name>
<feature type="compositionally biased region" description="Low complexity" evidence="1">
    <location>
        <begin position="45"/>
        <end position="60"/>
    </location>
</feature>
<dbReference type="SUPFAM" id="SSF47923">
    <property type="entry name" value="Ypt/Rab-GAP domain of gyp1p"/>
    <property type="match status" value="2"/>
</dbReference>
<dbReference type="InterPro" id="IPR035969">
    <property type="entry name" value="Rab-GAP_TBC_sf"/>
</dbReference>
<dbReference type="PANTHER" id="PTHR22957:SF27">
    <property type="entry name" value="TBC1 DOMAIN FAMILY MEMBER 13"/>
    <property type="match status" value="1"/>
</dbReference>
<dbReference type="AlphaFoldDB" id="A0A9D4TQ47"/>
<dbReference type="Gene3D" id="1.10.472.80">
    <property type="entry name" value="Ypt/Rab-GAP domain of gyp1p, domain 3"/>
    <property type="match status" value="1"/>
</dbReference>
<accession>A0A9D4TQ47</accession>
<organism evidence="3 4">
    <name type="scientific">Chlorella vulgaris</name>
    <name type="common">Green alga</name>
    <dbReference type="NCBI Taxonomy" id="3077"/>
    <lineage>
        <taxon>Eukaryota</taxon>
        <taxon>Viridiplantae</taxon>
        <taxon>Chlorophyta</taxon>
        <taxon>core chlorophytes</taxon>
        <taxon>Trebouxiophyceae</taxon>
        <taxon>Chlorellales</taxon>
        <taxon>Chlorellaceae</taxon>
        <taxon>Chlorella clade</taxon>
        <taxon>Chlorella</taxon>
    </lineage>
</organism>